<proteinExistence type="predicted"/>
<protein>
    <submittedName>
        <fullName evidence="2">Uncharacterized protein</fullName>
    </submittedName>
</protein>
<dbReference type="AlphaFoldDB" id="A0A4Z2FPJ7"/>
<dbReference type="Proteomes" id="UP000314294">
    <property type="component" value="Unassembled WGS sequence"/>
</dbReference>
<sequence>MWGSSGYRARYFFRNPPSKSASTPSMSTRTRSRLPGGAEEKEEEDEDMSAQIRFKRSRSEVFRLPSRRAVPNSDTIPLLTPELKRPSASMT</sequence>
<feature type="compositionally biased region" description="Low complexity" evidence="1">
    <location>
        <begin position="20"/>
        <end position="29"/>
    </location>
</feature>
<name>A0A4Z2FPJ7_9TELE</name>
<feature type="region of interest" description="Disordered" evidence="1">
    <location>
        <begin position="71"/>
        <end position="91"/>
    </location>
</feature>
<dbReference type="EMBL" id="SRLO01000993">
    <property type="protein sequence ID" value="TNN43059.1"/>
    <property type="molecule type" value="Genomic_DNA"/>
</dbReference>
<evidence type="ECO:0000313" key="3">
    <source>
        <dbReference type="Proteomes" id="UP000314294"/>
    </source>
</evidence>
<evidence type="ECO:0000313" key="2">
    <source>
        <dbReference type="EMBL" id="TNN43059.1"/>
    </source>
</evidence>
<evidence type="ECO:0000256" key="1">
    <source>
        <dbReference type="SAM" id="MobiDB-lite"/>
    </source>
</evidence>
<gene>
    <name evidence="2" type="ORF">EYF80_046738</name>
</gene>
<reference evidence="2 3" key="1">
    <citation type="submission" date="2019-03" db="EMBL/GenBank/DDBJ databases">
        <title>First draft genome of Liparis tanakae, snailfish: a comprehensive survey of snailfish specific genes.</title>
        <authorList>
            <person name="Kim W."/>
            <person name="Song I."/>
            <person name="Jeong J.-H."/>
            <person name="Kim D."/>
            <person name="Kim S."/>
            <person name="Ryu S."/>
            <person name="Song J.Y."/>
            <person name="Lee S.K."/>
        </authorList>
    </citation>
    <scope>NUCLEOTIDE SEQUENCE [LARGE SCALE GENOMIC DNA]</scope>
    <source>
        <tissue evidence="2">Muscle</tissue>
    </source>
</reference>
<keyword evidence="3" id="KW-1185">Reference proteome</keyword>
<accession>A0A4Z2FPJ7</accession>
<feature type="region of interest" description="Disordered" evidence="1">
    <location>
        <begin position="11"/>
        <end position="52"/>
    </location>
</feature>
<organism evidence="2 3">
    <name type="scientific">Liparis tanakae</name>
    <name type="common">Tanaka's snailfish</name>
    <dbReference type="NCBI Taxonomy" id="230148"/>
    <lineage>
        <taxon>Eukaryota</taxon>
        <taxon>Metazoa</taxon>
        <taxon>Chordata</taxon>
        <taxon>Craniata</taxon>
        <taxon>Vertebrata</taxon>
        <taxon>Euteleostomi</taxon>
        <taxon>Actinopterygii</taxon>
        <taxon>Neopterygii</taxon>
        <taxon>Teleostei</taxon>
        <taxon>Neoteleostei</taxon>
        <taxon>Acanthomorphata</taxon>
        <taxon>Eupercaria</taxon>
        <taxon>Perciformes</taxon>
        <taxon>Cottioidei</taxon>
        <taxon>Cottales</taxon>
        <taxon>Liparidae</taxon>
        <taxon>Liparis</taxon>
    </lineage>
</organism>
<comment type="caution">
    <text evidence="2">The sequence shown here is derived from an EMBL/GenBank/DDBJ whole genome shotgun (WGS) entry which is preliminary data.</text>
</comment>